<dbReference type="Pfam" id="PF22776">
    <property type="entry name" value="K_trans_C"/>
    <property type="match status" value="1"/>
</dbReference>
<keyword evidence="10 13" id="KW-1133">Transmembrane helix</keyword>
<accession>A0A258CSE3</accession>
<dbReference type="InterPro" id="IPR053951">
    <property type="entry name" value="K_trans_N"/>
</dbReference>
<dbReference type="GO" id="GO:0016020">
    <property type="term" value="C:membrane"/>
    <property type="evidence" value="ECO:0007669"/>
    <property type="project" value="UniProtKB-SubCell"/>
</dbReference>
<reference evidence="15 16" key="1">
    <citation type="submission" date="2017-03" db="EMBL/GenBank/DDBJ databases">
        <title>Lifting the veil on microbial sulfur biogeochemistry in mining wastewaters.</title>
        <authorList>
            <person name="Kantor R.S."/>
            <person name="Colenbrander Nelson T."/>
            <person name="Marshall S."/>
            <person name="Bennett D."/>
            <person name="Apte S."/>
            <person name="Camacho D."/>
            <person name="Thomas B.C."/>
            <person name="Warren L.A."/>
            <person name="Banfield J.F."/>
        </authorList>
    </citation>
    <scope>NUCLEOTIDE SEQUENCE [LARGE SCALE GENOMIC DNA]</scope>
    <source>
        <strain evidence="15">32-67-7</strain>
    </source>
</reference>
<dbReference type="Pfam" id="PF02705">
    <property type="entry name" value="K_trans"/>
    <property type="match status" value="1"/>
</dbReference>
<feature type="domain" description="VOC" evidence="14">
    <location>
        <begin position="273"/>
        <end position="393"/>
    </location>
</feature>
<dbReference type="PROSITE" id="PS51819">
    <property type="entry name" value="VOC"/>
    <property type="match status" value="1"/>
</dbReference>
<dbReference type="CDD" id="cd07262">
    <property type="entry name" value="VOC_like"/>
    <property type="match status" value="1"/>
</dbReference>
<dbReference type="GO" id="GO:0015293">
    <property type="term" value="F:symporter activity"/>
    <property type="evidence" value="ECO:0007669"/>
    <property type="project" value="UniProtKB-KW"/>
</dbReference>
<dbReference type="SUPFAM" id="SSF54593">
    <property type="entry name" value="Glyoxalase/Bleomycin resistance protein/Dihydroxybiphenyl dioxygenase"/>
    <property type="match status" value="1"/>
</dbReference>
<protein>
    <recommendedName>
        <fullName evidence="14">VOC domain-containing protein</fullName>
    </recommendedName>
</protein>
<feature type="transmembrane region" description="Helical" evidence="13">
    <location>
        <begin position="36"/>
        <end position="55"/>
    </location>
</feature>
<keyword evidence="9" id="KW-0630">Potassium</keyword>
<dbReference type="PANTHER" id="PTHR30540:SF79">
    <property type="entry name" value="LOW AFFINITY POTASSIUM TRANSPORT SYSTEM PROTEIN KUP"/>
    <property type="match status" value="1"/>
</dbReference>
<evidence type="ECO:0000256" key="3">
    <source>
        <dbReference type="ARBA" id="ARBA00022448"/>
    </source>
</evidence>
<evidence type="ECO:0000256" key="11">
    <source>
        <dbReference type="ARBA" id="ARBA00023065"/>
    </source>
</evidence>
<dbReference type="GO" id="GO:0015079">
    <property type="term" value="F:potassium ion transmembrane transporter activity"/>
    <property type="evidence" value="ECO:0007669"/>
    <property type="project" value="InterPro"/>
</dbReference>
<evidence type="ECO:0000256" key="13">
    <source>
        <dbReference type="SAM" id="Phobius"/>
    </source>
</evidence>
<evidence type="ECO:0000256" key="6">
    <source>
        <dbReference type="ARBA" id="ARBA00022538"/>
    </source>
</evidence>
<dbReference type="Gene3D" id="3.10.180.10">
    <property type="entry name" value="2,3-Dihydroxybiphenyl 1,2-Dioxygenase, domain 1"/>
    <property type="match status" value="1"/>
</dbReference>
<feature type="transmembrane region" description="Helical" evidence="13">
    <location>
        <begin position="7"/>
        <end position="24"/>
    </location>
</feature>
<dbReference type="Proteomes" id="UP000215616">
    <property type="component" value="Unassembled WGS sequence"/>
</dbReference>
<evidence type="ECO:0000256" key="2">
    <source>
        <dbReference type="ARBA" id="ARBA00007019"/>
    </source>
</evidence>
<comment type="caution">
    <text evidence="15">The sequence shown here is derived from an EMBL/GenBank/DDBJ whole genome shotgun (WGS) entry which is preliminary data.</text>
</comment>
<dbReference type="EMBL" id="NCDQ01000491">
    <property type="protein sequence ID" value="OYW98564.1"/>
    <property type="molecule type" value="Genomic_DNA"/>
</dbReference>
<dbReference type="AlphaFoldDB" id="A0A258CSE3"/>
<evidence type="ECO:0000256" key="7">
    <source>
        <dbReference type="ARBA" id="ARBA00022692"/>
    </source>
</evidence>
<keyword evidence="12 13" id="KW-0472">Membrane</keyword>
<keyword evidence="4" id="KW-1003">Cell membrane</keyword>
<keyword evidence="3" id="KW-0813">Transport</keyword>
<dbReference type="PANTHER" id="PTHR30540">
    <property type="entry name" value="OSMOTIC STRESS POTASSIUM TRANSPORTER"/>
    <property type="match status" value="1"/>
</dbReference>
<sequence length="394" mass="43523">LWKWHWASAAAFLSVFYIIDGAYFAANLTKVPDGGWVPLLIGFVIFTLLTTWARGRQLMMERLRESAMPIPVFVASAANSAVRVPGTAVFMTSTADGVPHALLHNLKHNKVLHERVVLLTVKISDVPVVPDEERCKLEDLGRGFFRLRLDYGFMQEPDVPAALKRVHDCGQSFKMMDTSFFLARQTLLPSSRPGMAVWREKIFAWMLRNAESAMEFFRLPTNRVVELGSQVEIYRAARLLDRRTQTGFSAPEPVPARIKADMTDDGKKRSCLMLSYATIGTNDLAKSEPFYTELLATQGVAKMFDHPRGGVLFGKDGKLVLGVLVPFDGKAATAANGGMIALDMPDRGAVDAFHAKALSLGATDEGAPGERGPGFYMSYFRDPEGHKFCACHMG</sequence>
<dbReference type="Pfam" id="PF18029">
    <property type="entry name" value="Glyoxalase_6"/>
    <property type="match status" value="1"/>
</dbReference>
<keyword evidence="5" id="KW-0997">Cell inner membrane</keyword>
<dbReference type="InterPro" id="IPR041581">
    <property type="entry name" value="Glyoxalase_6"/>
</dbReference>
<keyword evidence="6" id="KW-0633">Potassium transport</keyword>
<evidence type="ECO:0000259" key="14">
    <source>
        <dbReference type="PROSITE" id="PS51819"/>
    </source>
</evidence>
<keyword evidence="7 13" id="KW-0812">Transmembrane</keyword>
<dbReference type="InterPro" id="IPR053952">
    <property type="entry name" value="K_trans_C"/>
</dbReference>
<evidence type="ECO:0000256" key="5">
    <source>
        <dbReference type="ARBA" id="ARBA00022519"/>
    </source>
</evidence>
<evidence type="ECO:0000256" key="4">
    <source>
        <dbReference type="ARBA" id="ARBA00022475"/>
    </source>
</evidence>
<feature type="non-terminal residue" evidence="15">
    <location>
        <position position="1"/>
    </location>
</feature>
<keyword evidence="11" id="KW-0406">Ion transport</keyword>
<dbReference type="InterPro" id="IPR029068">
    <property type="entry name" value="Glyas_Bleomycin-R_OHBP_Dase"/>
</dbReference>
<evidence type="ECO:0000313" key="16">
    <source>
        <dbReference type="Proteomes" id="UP000215616"/>
    </source>
</evidence>
<proteinExistence type="inferred from homology"/>
<organism evidence="15 16">
    <name type="scientific">Caulobacter vibrioides</name>
    <name type="common">Caulobacter crescentus</name>
    <dbReference type="NCBI Taxonomy" id="155892"/>
    <lineage>
        <taxon>Bacteria</taxon>
        <taxon>Pseudomonadati</taxon>
        <taxon>Pseudomonadota</taxon>
        <taxon>Alphaproteobacteria</taxon>
        <taxon>Caulobacterales</taxon>
        <taxon>Caulobacteraceae</taxon>
        <taxon>Caulobacter</taxon>
    </lineage>
</organism>
<dbReference type="InterPro" id="IPR003855">
    <property type="entry name" value="K+_transporter"/>
</dbReference>
<evidence type="ECO:0000313" key="15">
    <source>
        <dbReference type="EMBL" id="OYW98564.1"/>
    </source>
</evidence>
<evidence type="ECO:0000256" key="12">
    <source>
        <dbReference type="ARBA" id="ARBA00023136"/>
    </source>
</evidence>
<name>A0A258CSE3_CAUVI</name>
<evidence type="ECO:0000256" key="9">
    <source>
        <dbReference type="ARBA" id="ARBA00022958"/>
    </source>
</evidence>
<comment type="similarity">
    <text evidence="2">Belongs to the HAK/KUP transporter (TC 2.A.72) family.</text>
</comment>
<dbReference type="InterPro" id="IPR037523">
    <property type="entry name" value="VOC_core"/>
</dbReference>
<evidence type="ECO:0000256" key="8">
    <source>
        <dbReference type="ARBA" id="ARBA00022847"/>
    </source>
</evidence>
<evidence type="ECO:0000256" key="10">
    <source>
        <dbReference type="ARBA" id="ARBA00022989"/>
    </source>
</evidence>
<keyword evidence="8" id="KW-0769">Symport</keyword>
<gene>
    <name evidence="15" type="ORF">B7Z12_19630</name>
</gene>
<comment type="subcellular location">
    <subcellularLocation>
        <location evidence="1">Membrane</location>
        <topology evidence="1">Multi-pass membrane protein</topology>
    </subcellularLocation>
</comment>
<evidence type="ECO:0000256" key="1">
    <source>
        <dbReference type="ARBA" id="ARBA00004141"/>
    </source>
</evidence>